<reference evidence="1 2" key="1">
    <citation type="journal article" date="2011" name="J. Bacteriol.">
        <title>Comparative genomics of 28 Salmonella enterica isolates: evidence for CRISPR-mediated adaptive sublineage evolution.</title>
        <authorList>
            <person name="Fricke W.F."/>
            <person name="Mammel M.K."/>
            <person name="McDermott P.F."/>
            <person name="Tartera C."/>
            <person name="White D.G."/>
            <person name="Leclerc J.E."/>
            <person name="Ravel J."/>
            <person name="Cebula T.A."/>
        </authorList>
    </citation>
    <scope>NUCLEOTIDE SEQUENCE [LARGE SCALE GENOMIC DNA]</scope>
    <source>
        <strain evidence="1 2">SL254</strain>
    </source>
</reference>
<dbReference type="KEGG" id="see:SNSL254_A3927"/>
<protein>
    <submittedName>
        <fullName evidence="1">Uncharacterized protein</fullName>
    </submittedName>
</protein>
<gene>
    <name evidence="1" type="ordered locus">SNSL254_A3927</name>
</gene>
<dbReference type="EMBL" id="CP001113">
    <property type="protein sequence ID" value="ACF62756.1"/>
    <property type="molecule type" value="Genomic_DNA"/>
</dbReference>
<dbReference type="Proteomes" id="UP000008824">
    <property type="component" value="Chromosome"/>
</dbReference>
<evidence type="ECO:0000313" key="1">
    <source>
        <dbReference type="EMBL" id="ACF62756.1"/>
    </source>
</evidence>
<dbReference type="AlphaFoldDB" id="A0A0H3BR70"/>
<organism evidence="1 2">
    <name type="scientific">Salmonella newport (strain SL254)</name>
    <dbReference type="NCBI Taxonomy" id="423368"/>
    <lineage>
        <taxon>Bacteria</taxon>
        <taxon>Pseudomonadati</taxon>
        <taxon>Pseudomonadota</taxon>
        <taxon>Gammaproteobacteria</taxon>
        <taxon>Enterobacterales</taxon>
        <taxon>Enterobacteriaceae</taxon>
        <taxon>Salmonella</taxon>
    </lineage>
</organism>
<proteinExistence type="predicted"/>
<name>A0A0H3BR70_SALNS</name>
<accession>A0A0H3BR70</accession>
<dbReference type="HOGENOM" id="CLU_3239277_0_0_6"/>
<evidence type="ECO:0000313" key="2">
    <source>
        <dbReference type="Proteomes" id="UP000008824"/>
    </source>
</evidence>
<sequence>MIQEGISVFQKIIVKIKKILHPPLESFLAAFFIAVSDQKLTIK</sequence>